<dbReference type="Proteomes" id="UP001589836">
    <property type="component" value="Unassembled WGS sequence"/>
</dbReference>
<proteinExistence type="predicted"/>
<evidence type="ECO:0000313" key="4">
    <source>
        <dbReference type="Proteomes" id="UP001589836"/>
    </source>
</evidence>
<accession>A0ABV6LL30</accession>
<evidence type="ECO:0000256" key="2">
    <source>
        <dbReference type="SAM" id="Phobius"/>
    </source>
</evidence>
<keyword evidence="4" id="KW-1185">Reference proteome</keyword>
<evidence type="ECO:0000313" key="3">
    <source>
        <dbReference type="EMBL" id="MFC0523118.1"/>
    </source>
</evidence>
<sequence length="118" mass="13647">MTERYLKDQANALRDRTNGEQLEEASSNPEFEAEEVDVLDLPPRSKVHTGKTNQKNKLTVSKVLLIVFLLLLILIPLYIFYMKDALLTNMYSNLNTVTEQAAHEQTENNHFVLQNKQR</sequence>
<name>A0ABV6LL30_9BACI</name>
<dbReference type="EMBL" id="JBHLTP010000003">
    <property type="protein sequence ID" value="MFC0523118.1"/>
    <property type="molecule type" value="Genomic_DNA"/>
</dbReference>
<feature type="compositionally biased region" description="Basic and acidic residues" evidence="1">
    <location>
        <begin position="1"/>
        <end position="18"/>
    </location>
</feature>
<gene>
    <name evidence="3" type="ORF">ACFFGV_05850</name>
</gene>
<comment type="caution">
    <text evidence="3">The sequence shown here is derived from an EMBL/GenBank/DDBJ whole genome shotgun (WGS) entry which is preliminary data.</text>
</comment>
<keyword evidence="2" id="KW-0472">Membrane</keyword>
<evidence type="ECO:0000256" key="1">
    <source>
        <dbReference type="SAM" id="MobiDB-lite"/>
    </source>
</evidence>
<feature type="transmembrane region" description="Helical" evidence="2">
    <location>
        <begin position="63"/>
        <end position="81"/>
    </location>
</feature>
<feature type="region of interest" description="Disordered" evidence="1">
    <location>
        <begin position="1"/>
        <end position="53"/>
    </location>
</feature>
<protein>
    <submittedName>
        <fullName evidence="3">Uncharacterized protein</fullName>
    </submittedName>
</protein>
<organism evidence="3 4">
    <name type="scientific">Pontibacillus salicampi</name>
    <dbReference type="NCBI Taxonomy" id="1449801"/>
    <lineage>
        <taxon>Bacteria</taxon>
        <taxon>Bacillati</taxon>
        <taxon>Bacillota</taxon>
        <taxon>Bacilli</taxon>
        <taxon>Bacillales</taxon>
        <taxon>Bacillaceae</taxon>
        <taxon>Pontibacillus</taxon>
    </lineage>
</organism>
<keyword evidence="2" id="KW-1133">Transmembrane helix</keyword>
<dbReference type="RefSeq" id="WP_377345653.1">
    <property type="nucleotide sequence ID" value="NZ_JBHLTP010000003.1"/>
</dbReference>
<reference evidence="3 4" key="1">
    <citation type="submission" date="2024-09" db="EMBL/GenBank/DDBJ databases">
        <authorList>
            <person name="Sun Q."/>
            <person name="Mori K."/>
        </authorList>
    </citation>
    <scope>NUCLEOTIDE SEQUENCE [LARGE SCALE GENOMIC DNA]</scope>
    <source>
        <strain evidence="3 4">NCAIM B.02529</strain>
    </source>
</reference>
<keyword evidence="2" id="KW-0812">Transmembrane</keyword>